<evidence type="ECO:0000256" key="4">
    <source>
        <dbReference type="ARBA" id="ARBA00023136"/>
    </source>
</evidence>
<feature type="domain" description="O-antigen ligase-related" evidence="6">
    <location>
        <begin position="176"/>
        <end position="317"/>
    </location>
</feature>
<feature type="transmembrane region" description="Helical" evidence="5">
    <location>
        <begin position="133"/>
        <end position="151"/>
    </location>
</feature>
<feature type="transmembrane region" description="Helical" evidence="5">
    <location>
        <begin position="193"/>
        <end position="211"/>
    </location>
</feature>
<dbReference type="InterPro" id="IPR007016">
    <property type="entry name" value="O-antigen_ligase-rel_domated"/>
</dbReference>
<dbReference type="PANTHER" id="PTHR37422:SF23">
    <property type="entry name" value="TEICHURONIC ACID BIOSYNTHESIS PROTEIN TUAE"/>
    <property type="match status" value="1"/>
</dbReference>
<dbReference type="EMBL" id="AP021875">
    <property type="protein sequence ID" value="BBO75659.1"/>
    <property type="molecule type" value="Genomic_DNA"/>
</dbReference>
<comment type="subcellular location">
    <subcellularLocation>
        <location evidence="1">Membrane</location>
        <topology evidence="1">Multi-pass membrane protein</topology>
    </subcellularLocation>
</comment>
<feature type="transmembrane region" description="Helical" evidence="5">
    <location>
        <begin position="54"/>
        <end position="72"/>
    </location>
</feature>
<keyword evidence="8" id="KW-1185">Reference proteome</keyword>
<keyword evidence="3 5" id="KW-1133">Transmembrane helix</keyword>
<dbReference type="GO" id="GO:0016020">
    <property type="term" value="C:membrane"/>
    <property type="evidence" value="ECO:0007669"/>
    <property type="project" value="UniProtKB-SubCell"/>
</dbReference>
<accession>A0A5K7Z621</accession>
<dbReference type="PANTHER" id="PTHR37422">
    <property type="entry name" value="TEICHURONIC ACID BIOSYNTHESIS PROTEIN TUAE"/>
    <property type="match status" value="1"/>
</dbReference>
<dbReference type="Pfam" id="PF04932">
    <property type="entry name" value="Wzy_C"/>
    <property type="match status" value="1"/>
</dbReference>
<feature type="transmembrane region" description="Helical" evidence="5">
    <location>
        <begin position="171"/>
        <end position="187"/>
    </location>
</feature>
<keyword evidence="2 5" id="KW-0812">Transmembrane</keyword>
<evidence type="ECO:0000256" key="5">
    <source>
        <dbReference type="SAM" id="Phobius"/>
    </source>
</evidence>
<dbReference type="Proteomes" id="UP000427769">
    <property type="component" value="Chromosome"/>
</dbReference>
<organism evidence="7 8">
    <name type="scientific">Desulfosarcina widdelii</name>
    <dbReference type="NCBI Taxonomy" id="947919"/>
    <lineage>
        <taxon>Bacteria</taxon>
        <taxon>Pseudomonadati</taxon>
        <taxon>Thermodesulfobacteriota</taxon>
        <taxon>Desulfobacteria</taxon>
        <taxon>Desulfobacterales</taxon>
        <taxon>Desulfosarcinaceae</taxon>
        <taxon>Desulfosarcina</taxon>
    </lineage>
</organism>
<name>A0A5K7Z621_9BACT</name>
<sequence length="399" mass="44210">MALFFIWSLFLCLPIPPSILSILNPARATTLNEAWTLTGDTPTWQALSYLPREALAWWTFLLSLGLFGSVLHDLCKDRRILRRVVFLMIAVGVLESIYGLIQALVPSMGVLWVNYIQEYMGTARGTFINRNHFAGFIEMIWPLALAVTLAMTGQARSIKAALGSDSLNRQALMALCIIVFLLALILTRSRAGIISGLLGFFVFSIMARPGLRNRPKQTRLLLGGILILLSIYIATVGIGPVIDRFLSIGNDGSSRLTIWQDSLSIVKNHPLGIGLGNYENTFSVYNQSPIFDKTVAHAHNDYLQFLVETGWIGFCALLTGFLLFLIQCGRRIQHINTRKDPLRFFLAVGAFSGIVSISVHSLFDFNLQIPANCVYFVVLIAILGACTRLEPSNASQRSL</sequence>
<evidence type="ECO:0000256" key="3">
    <source>
        <dbReference type="ARBA" id="ARBA00022989"/>
    </source>
</evidence>
<feature type="transmembrane region" description="Helical" evidence="5">
    <location>
        <begin position="341"/>
        <end position="363"/>
    </location>
</feature>
<evidence type="ECO:0000313" key="8">
    <source>
        <dbReference type="Proteomes" id="UP000427769"/>
    </source>
</evidence>
<feature type="transmembrane region" description="Helical" evidence="5">
    <location>
        <begin position="310"/>
        <end position="329"/>
    </location>
</feature>
<gene>
    <name evidence="7" type="ORF">DSCW_30760</name>
</gene>
<dbReference type="RefSeq" id="WP_170302318.1">
    <property type="nucleotide sequence ID" value="NZ_AP021875.1"/>
</dbReference>
<dbReference type="InterPro" id="IPR051533">
    <property type="entry name" value="WaaL-like"/>
</dbReference>
<feature type="transmembrane region" description="Helical" evidence="5">
    <location>
        <begin position="84"/>
        <end position="113"/>
    </location>
</feature>
<evidence type="ECO:0000313" key="7">
    <source>
        <dbReference type="EMBL" id="BBO75659.1"/>
    </source>
</evidence>
<protein>
    <recommendedName>
        <fullName evidence="6">O-antigen ligase-related domain-containing protein</fullName>
    </recommendedName>
</protein>
<feature type="transmembrane region" description="Helical" evidence="5">
    <location>
        <begin position="369"/>
        <end position="389"/>
    </location>
</feature>
<feature type="transmembrane region" description="Helical" evidence="5">
    <location>
        <begin position="220"/>
        <end position="242"/>
    </location>
</feature>
<dbReference type="AlphaFoldDB" id="A0A5K7Z621"/>
<reference evidence="7 8" key="1">
    <citation type="submission" date="2019-11" db="EMBL/GenBank/DDBJ databases">
        <title>Comparative genomics of hydrocarbon-degrading Desulfosarcina strains.</title>
        <authorList>
            <person name="Watanabe M."/>
            <person name="Kojima H."/>
            <person name="Fukui M."/>
        </authorList>
    </citation>
    <scope>NUCLEOTIDE SEQUENCE [LARGE SCALE GENOMIC DNA]</scope>
    <source>
        <strain evidence="7 8">PP31</strain>
    </source>
</reference>
<dbReference type="KEGG" id="dwd:DSCW_30760"/>
<evidence type="ECO:0000256" key="2">
    <source>
        <dbReference type="ARBA" id="ARBA00022692"/>
    </source>
</evidence>
<keyword evidence="4 5" id="KW-0472">Membrane</keyword>
<proteinExistence type="predicted"/>
<evidence type="ECO:0000256" key="1">
    <source>
        <dbReference type="ARBA" id="ARBA00004141"/>
    </source>
</evidence>
<evidence type="ECO:0000259" key="6">
    <source>
        <dbReference type="Pfam" id="PF04932"/>
    </source>
</evidence>